<evidence type="ECO:0000313" key="2">
    <source>
        <dbReference type="EMBL" id="KAK3678572.1"/>
    </source>
</evidence>
<name>A0AAE1C590_9PEZI</name>
<dbReference type="EMBL" id="JAUTXT010000004">
    <property type="protein sequence ID" value="KAK3678572.1"/>
    <property type="molecule type" value="Genomic_DNA"/>
</dbReference>
<feature type="region of interest" description="Disordered" evidence="1">
    <location>
        <begin position="117"/>
        <end position="138"/>
    </location>
</feature>
<keyword evidence="3" id="KW-1185">Reference proteome</keyword>
<proteinExistence type="predicted"/>
<protein>
    <submittedName>
        <fullName evidence="2">Uncharacterized protein</fullName>
    </submittedName>
</protein>
<evidence type="ECO:0000313" key="3">
    <source>
        <dbReference type="Proteomes" id="UP001274830"/>
    </source>
</evidence>
<feature type="compositionally biased region" description="Pro residues" evidence="1">
    <location>
        <begin position="270"/>
        <end position="284"/>
    </location>
</feature>
<dbReference type="AlphaFoldDB" id="A0AAE1C590"/>
<sequence length="346" mass="38188">MRSRVNPTQPATQSKLFLSKAKAFVVSIVRRKTVARAEALANARGHSQGLDHETKTSYTNTVERAISEQSEKLQRKALSGGVVKKVSSRRSLNRQDLKQATVTRAYPQVELDRSLRKPAVSKPVGESDDLDIDNQGPDSFASSFRARVDEFVAEIDPPASSASSFKDSGYASSDNSSEDSHMSDADDESFSPQRDGAAARGSRGSKFHGVFSGERQQYRDSDVDVDELAEDEAISMDFKWFKTRRAFRFRWVEATPNRTFVPRPTDHYETPPPAQDASPPPSVPHPTAQFFTPPPAQPFTAPPAFDFPTAATATPFQPPQVASPSPPQPAMLNIAAEFTVRCKWHY</sequence>
<feature type="compositionally biased region" description="Pro residues" evidence="1">
    <location>
        <begin position="292"/>
        <end position="301"/>
    </location>
</feature>
<feature type="region of interest" description="Disordered" evidence="1">
    <location>
        <begin position="262"/>
        <end position="329"/>
    </location>
</feature>
<reference evidence="2" key="1">
    <citation type="submission" date="2023-07" db="EMBL/GenBank/DDBJ databases">
        <title>Black Yeasts Isolated from many extreme environments.</title>
        <authorList>
            <person name="Coleine C."/>
            <person name="Stajich J.E."/>
            <person name="Selbmann L."/>
        </authorList>
    </citation>
    <scope>NUCLEOTIDE SEQUENCE</scope>
    <source>
        <strain evidence="2">CCFEE 5485</strain>
    </source>
</reference>
<gene>
    <name evidence="2" type="ORF">LTR78_001870</name>
</gene>
<comment type="caution">
    <text evidence="2">The sequence shown here is derived from an EMBL/GenBank/DDBJ whole genome shotgun (WGS) entry which is preliminary data.</text>
</comment>
<feature type="region of interest" description="Disordered" evidence="1">
    <location>
        <begin position="158"/>
        <end position="223"/>
    </location>
</feature>
<accession>A0AAE1C590</accession>
<feature type="compositionally biased region" description="Low complexity" evidence="1">
    <location>
        <begin position="302"/>
        <end position="323"/>
    </location>
</feature>
<dbReference type="Proteomes" id="UP001274830">
    <property type="component" value="Unassembled WGS sequence"/>
</dbReference>
<organism evidence="2 3">
    <name type="scientific">Recurvomyces mirabilis</name>
    <dbReference type="NCBI Taxonomy" id="574656"/>
    <lineage>
        <taxon>Eukaryota</taxon>
        <taxon>Fungi</taxon>
        <taxon>Dikarya</taxon>
        <taxon>Ascomycota</taxon>
        <taxon>Pezizomycotina</taxon>
        <taxon>Dothideomycetes</taxon>
        <taxon>Dothideomycetidae</taxon>
        <taxon>Mycosphaerellales</taxon>
        <taxon>Teratosphaeriaceae</taxon>
        <taxon>Recurvomyces</taxon>
    </lineage>
</organism>
<evidence type="ECO:0000256" key="1">
    <source>
        <dbReference type="SAM" id="MobiDB-lite"/>
    </source>
</evidence>